<feature type="domain" description="AMP-dependent synthetase/ligase" evidence="3">
    <location>
        <begin position="19"/>
        <end position="379"/>
    </location>
</feature>
<dbReference type="Proteomes" id="UP000016568">
    <property type="component" value="Unassembled WGS sequence"/>
</dbReference>
<proteinExistence type="inferred from homology"/>
<evidence type="ECO:0000259" key="4">
    <source>
        <dbReference type="Pfam" id="PF13193"/>
    </source>
</evidence>
<accession>U3A6I2</accession>
<evidence type="ECO:0000313" key="5">
    <source>
        <dbReference type="EMBL" id="GAD50328.1"/>
    </source>
</evidence>
<dbReference type="InterPro" id="IPR020845">
    <property type="entry name" value="AMP-binding_CS"/>
</dbReference>
<dbReference type="PROSITE" id="PS00455">
    <property type="entry name" value="AMP_BINDING"/>
    <property type="match status" value="1"/>
</dbReference>
<dbReference type="InterPro" id="IPR000873">
    <property type="entry name" value="AMP-dep_synth/lig_dom"/>
</dbReference>
<dbReference type="Gene3D" id="3.30.300.30">
    <property type="match status" value="1"/>
</dbReference>
<dbReference type="RefSeq" id="WP_021691146.1">
    <property type="nucleotide sequence ID" value="NZ_BASZ01000008.1"/>
</dbReference>
<dbReference type="InterPro" id="IPR025110">
    <property type="entry name" value="AMP-bd_C"/>
</dbReference>
<organism evidence="5 6">
    <name type="scientific">Caenibius tardaugens NBRC 16725</name>
    <dbReference type="NCBI Taxonomy" id="1219035"/>
    <lineage>
        <taxon>Bacteria</taxon>
        <taxon>Pseudomonadati</taxon>
        <taxon>Pseudomonadota</taxon>
        <taxon>Alphaproteobacteria</taxon>
        <taxon>Sphingomonadales</taxon>
        <taxon>Erythrobacteraceae</taxon>
        <taxon>Caenibius</taxon>
    </lineage>
</organism>
<reference evidence="5 6" key="1">
    <citation type="submission" date="2013-09" db="EMBL/GenBank/DDBJ databases">
        <title>Whole genome shotgun sequence of Novosphingobium tardaugens NBRC 16725.</title>
        <authorList>
            <person name="Isaki S."/>
            <person name="Hosoyama A."/>
            <person name="Tsuchikane K."/>
            <person name="Katsumata H."/>
            <person name="Ando Y."/>
            <person name="Yamazaki S."/>
            <person name="Fujita N."/>
        </authorList>
    </citation>
    <scope>NUCLEOTIDE SEQUENCE [LARGE SCALE GENOMIC DNA]</scope>
    <source>
        <strain evidence="5 6">NBRC 16725</strain>
    </source>
</reference>
<name>U3A6I2_9SPHN</name>
<dbReference type="EMBL" id="BASZ01000008">
    <property type="protein sequence ID" value="GAD50328.1"/>
    <property type="molecule type" value="Genomic_DNA"/>
</dbReference>
<keyword evidence="6" id="KW-1185">Reference proteome</keyword>
<dbReference type="Pfam" id="PF13193">
    <property type="entry name" value="AMP-binding_C"/>
    <property type="match status" value="1"/>
</dbReference>
<dbReference type="SUPFAM" id="SSF56801">
    <property type="entry name" value="Acetyl-CoA synthetase-like"/>
    <property type="match status" value="1"/>
</dbReference>
<comment type="similarity">
    <text evidence="1">Belongs to the ATP-dependent AMP-binding enzyme family.</text>
</comment>
<gene>
    <name evidence="5" type="ORF">NT2_08_01150</name>
</gene>
<dbReference type="GO" id="GO:0031956">
    <property type="term" value="F:medium-chain fatty acid-CoA ligase activity"/>
    <property type="evidence" value="ECO:0007669"/>
    <property type="project" value="TreeGrafter"/>
</dbReference>
<sequence>MSEVQHPSAYPVSPFVNAFERDRDRVVVEMIGGRSWTGGQMVDAISQLAQALNAAGVSPGDRVGLLMGNAVEVLQLQQAIGYAGGCQVALHPLSSVEDHLFAIDDAGITALVYDPAKFEQRATELAARSEKLRAILALGAGGSGRDILALAATMPATPLPVRMVDPNVITGLSYSGGTTGKPKAIPSTPRVGGTMLQITLAEWEWPTEPRVLAVVPLSHAGGALFGPTLFKHGTMFVLPAFEPGAVLAAIEKYRINCTMLVPTMIYTLLDHPDFDKYDLSSLETIMYGASLMSPARLKEGIERLGKVFFQFYGQAEAPMTICTMRKSEHDPDNPQRLASCGRPVPFINVALLDDDNQPVPDGQPGEICVRGMLVMNGYLDRAEQTSEALSGGWLHTGDVAVKDPDGFLRIVDRKKDMIVTGGFNVFPSEVENVIATHSAVAQVSVFGIPDPKWGEAVCAAVVLRPGGAVDDGELIALVREHKGSIQAPKRVVFIDAIPQTAVGKPDKKALRARFAEPAEA</sequence>
<dbReference type="InterPro" id="IPR042099">
    <property type="entry name" value="ANL_N_sf"/>
</dbReference>
<evidence type="ECO:0000256" key="2">
    <source>
        <dbReference type="ARBA" id="ARBA00022598"/>
    </source>
</evidence>
<feature type="domain" description="AMP-binding enzyme C-terminal" evidence="4">
    <location>
        <begin position="429"/>
        <end position="504"/>
    </location>
</feature>
<evidence type="ECO:0000256" key="1">
    <source>
        <dbReference type="ARBA" id="ARBA00006432"/>
    </source>
</evidence>
<dbReference type="PANTHER" id="PTHR43201:SF5">
    <property type="entry name" value="MEDIUM-CHAIN ACYL-COA LIGASE ACSF2, MITOCHONDRIAL"/>
    <property type="match status" value="1"/>
</dbReference>
<dbReference type="GO" id="GO:0006631">
    <property type="term" value="P:fatty acid metabolic process"/>
    <property type="evidence" value="ECO:0007669"/>
    <property type="project" value="TreeGrafter"/>
</dbReference>
<dbReference type="PANTHER" id="PTHR43201">
    <property type="entry name" value="ACYL-COA SYNTHETASE"/>
    <property type="match status" value="1"/>
</dbReference>
<dbReference type="InterPro" id="IPR045851">
    <property type="entry name" value="AMP-bd_C_sf"/>
</dbReference>
<dbReference type="Gene3D" id="3.40.50.12780">
    <property type="entry name" value="N-terminal domain of ligase-like"/>
    <property type="match status" value="1"/>
</dbReference>
<protein>
    <submittedName>
        <fullName evidence="5">Putative fatty-acid--CoA ligase</fullName>
    </submittedName>
</protein>
<evidence type="ECO:0000313" key="6">
    <source>
        <dbReference type="Proteomes" id="UP000016568"/>
    </source>
</evidence>
<dbReference type="OrthoDB" id="9803968at2"/>
<comment type="caution">
    <text evidence="5">The sequence shown here is derived from an EMBL/GenBank/DDBJ whole genome shotgun (WGS) entry which is preliminary data.</text>
</comment>
<evidence type="ECO:0000259" key="3">
    <source>
        <dbReference type="Pfam" id="PF00501"/>
    </source>
</evidence>
<dbReference type="eggNOG" id="COG0318">
    <property type="taxonomic scope" value="Bacteria"/>
</dbReference>
<dbReference type="KEGG" id="ntd:EGO55_03480"/>
<keyword evidence="2 5" id="KW-0436">Ligase</keyword>
<dbReference type="AlphaFoldDB" id="U3A6I2"/>
<dbReference type="Pfam" id="PF00501">
    <property type="entry name" value="AMP-binding"/>
    <property type="match status" value="1"/>
</dbReference>